<organism evidence="2 3">
    <name type="scientific">Chryseobacterium phosphatilyticum</name>
    <dbReference type="NCBI Taxonomy" id="475075"/>
    <lineage>
        <taxon>Bacteria</taxon>
        <taxon>Pseudomonadati</taxon>
        <taxon>Bacteroidota</taxon>
        <taxon>Flavobacteriia</taxon>
        <taxon>Flavobacteriales</taxon>
        <taxon>Weeksellaceae</taxon>
        <taxon>Chryseobacterium group</taxon>
        <taxon>Chryseobacterium</taxon>
    </lineage>
</organism>
<feature type="non-terminal residue" evidence="2">
    <location>
        <position position="56"/>
    </location>
</feature>
<dbReference type="AlphaFoldDB" id="A0A316WFT5"/>
<dbReference type="Proteomes" id="UP000236594">
    <property type="component" value="Unassembled WGS sequence"/>
</dbReference>
<evidence type="ECO:0008006" key="4">
    <source>
        <dbReference type="Google" id="ProtNLM"/>
    </source>
</evidence>
<dbReference type="GO" id="GO:0016829">
    <property type="term" value="F:lyase activity"/>
    <property type="evidence" value="ECO:0007669"/>
    <property type="project" value="UniProtKB-KW"/>
</dbReference>
<accession>A0A316WFT5</accession>
<name>A0A316WFT5_9FLAO</name>
<keyword evidence="3" id="KW-1185">Reference proteome</keyword>
<evidence type="ECO:0000256" key="1">
    <source>
        <dbReference type="ARBA" id="ARBA00023239"/>
    </source>
</evidence>
<dbReference type="SUPFAM" id="SSF51569">
    <property type="entry name" value="Aldolase"/>
    <property type="match status" value="1"/>
</dbReference>
<dbReference type="InterPro" id="IPR013785">
    <property type="entry name" value="Aldolase_TIM"/>
</dbReference>
<keyword evidence="1" id="KW-0456">Lyase</keyword>
<dbReference type="EMBL" id="PPED02000129">
    <property type="protein sequence ID" value="PWN57241.1"/>
    <property type="molecule type" value="Genomic_DNA"/>
</dbReference>
<dbReference type="Pfam" id="PF00701">
    <property type="entry name" value="DHDPS"/>
    <property type="match status" value="1"/>
</dbReference>
<dbReference type="Gene3D" id="3.20.20.70">
    <property type="entry name" value="Aldolase class I"/>
    <property type="match status" value="1"/>
</dbReference>
<evidence type="ECO:0000313" key="3">
    <source>
        <dbReference type="Proteomes" id="UP000236594"/>
    </source>
</evidence>
<protein>
    <recommendedName>
        <fullName evidence="4">Dihydrodipicolinate synthase family protein</fullName>
    </recommendedName>
</protein>
<evidence type="ECO:0000313" key="2">
    <source>
        <dbReference type="EMBL" id="PWN57241.1"/>
    </source>
</evidence>
<proteinExistence type="predicted"/>
<sequence>MIQSANTHGSLAGSLPCGSIPALITPMSSDGRIDWSAYRRLIDWHVESGTDAIVAV</sequence>
<gene>
    <name evidence="2" type="ORF">C1631_023820</name>
</gene>
<comment type="caution">
    <text evidence="2">The sequence shown here is derived from an EMBL/GenBank/DDBJ whole genome shotgun (WGS) entry which is preliminary data.</text>
</comment>
<dbReference type="InterPro" id="IPR002220">
    <property type="entry name" value="DapA-like"/>
</dbReference>
<reference evidence="2 3" key="1">
    <citation type="submission" date="2018-04" db="EMBL/GenBank/DDBJ databases">
        <title>Draft Genome Sequence of Phosphate-Solubilizing Chryseobacterium sp. ISE14 that is a Biocontrol and Plant Growth-Promoting Rhizobacterium Isolated from Cucumber.</title>
        <authorList>
            <person name="Jeong J.-J."/>
            <person name="Sang M.K."/>
            <person name="Choi I.-G."/>
            <person name="Kim K.D."/>
        </authorList>
    </citation>
    <scope>NUCLEOTIDE SEQUENCE [LARGE SCALE GENOMIC DNA]</scope>
    <source>
        <strain evidence="2 3">ISE14</strain>
    </source>
</reference>